<dbReference type="PANTHER" id="PTHR12988">
    <property type="entry name" value="SPHINGOMYELIN PHOSPHODIESTERASE 4"/>
    <property type="match status" value="1"/>
</dbReference>
<keyword evidence="4 5" id="KW-0472">Membrane</keyword>
<evidence type="ECO:0000256" key="3">
    <source>
        <dbReference type="ARBA" id="ARBA00022989"/>
    </source>
</evidence>
<reference evidence="6" key="1">
    <citation type="submission" date="2019-08" db="EMBL/GenBank/DDBJ databases">
        <title>The genome of the North American firefly Photinus pyralis.</title>
        <authorList>
            <consortium name="Photinus pyralis genome working group"/>
            <person name="Fallon T.R."/>
            <person name="Sander Lower S.E."/>
            <person name="Weng J.-K."/>
        </authorList>
    </citation>
    <scope>NUCLEOTIDE SEQUENCE</scope>
    <source>
        <strain evidence="6">TRF0915ILg1</strain>
        <tissue evidence="6">Whole body</tissue>
    </source>
</reference>
<evidence type="ECO:0000256" key="5">
    <source>
        <dbReference type="SAM" id="Phobius"/>
    </source>
</evidence>
<evidence type="ECO:0000313" key="6">
    <source>
        <dbReference type="EMBL" id="KAF2883525.1"/>
    </source>
</evidence>
<keyword evidence="7" id="KW-1185">Reference proteome</keyword>
<proteinExistence type="predicted"/>
<sequence length="851" mass="99746">MISREDFKLLKQPENFLNRVTQSLNRPIQTRCAELTVLSDRGSMKDLHTVFPLLIDNIFGPHGTVCWELRSITANANPQDFQALQHFLSPLGPMFKIIYTLLRDPQLKFEFSLSYLPTKVRQNLEGAAMHPFYADLVHTDPQTNNVISLMLNPFDYYFFHFAYHLINPFHQRSFIAGSSTWSTVYYVLCCDYVIHFLPTDPSCLVLPVLNFYNGKNPIYMLPSFNKQSKTSRLFRTETLNVNKMQSLEHHPRNEIWRSETIMTVFIDMWLYNDQVLYGYQNFNNKNYDSSFTYYKQKLQVNELPTGEYIRIVRVLVKQLHAFSASAKADDTHMGELKKIVIPYLQGRMYIFLRHLVHRWPLDGSFRLVLELWLSFLQPWRYSGNEYLKATNQQEVNPDLEEISVAPMKAVDREHMQFMAENLLAYTVLLQQLFPRFTRVDLSSPKIALILYRLTKVFAQPNLVIYLREIEECAEDVSGSPLHSYTANSINNLPPLSPTSMWSTNFSQNLNTSFPSDIQKEYWTNDNNTSLNGIRYDRKPRGKWNNLIKQKILEFEGPSFSYKPIFCTKPAPEVYELVRHIERAERTANAIIKSRLDEMKEQSKGILASIKSFFLVTDNSNDEFTLEERKRVPTYLRYSLNNLIEIFHIADERNDVTPQSQDDFGSASRSFQNDISYLLTPERVRERVKTIKYEGDPDLHPIRSDEVKVLVRVFYQLALRINEDFGDRILDLYYKNNFLGKLSRQLVQPPITIYKYEKSFPGRSPRIPQNLPPRISLRYFANQRFLFYAIMAMILSKLFGYGYFTFICIGFMFWFMYTCLKALCDTGTNYSNRFSANEISMETDNFSSNESF</sequence>
<accession>A0A8K0CGQ3</accession>
<dbReference type="GO" id="GO:0006685">
    <property type="term" value="P:sphingomyelin catabolic process"/>
    <property type="evidence" value="ECO:0007669"/>
    <property type="project" value="TreeGrafter"/>
</dbReference>
<protein>
    <recommendedName>
        <fullName evidence="8">Sphingomyelin phosphodiesterase 4</fullName>
    </recommendedName>
</protein>
<evidence type="ECO:0008006" key="8">
    <source>
        <dbReference type="Google" id="ProtNLM"/>
    </source>
</evidence>
<dbReference type="GO" id="GO:0050290">
    <property type="term" value="F:sphingomyelin phosphodiesterase D activity"/>
    <property type="evidence" value="ECO:0007669"/>
    <property type="project" value="InterPro"/>
</dbReference>
<feature type="transmembrane region" description="Helical" evidence="5">
    <location>
        <begin position="784"/>
        <end position="814"/>
    </location>
</feature>
<evidence type="ECO:0000256" key="1">
    <source>
        <dbReference type="ARBA" id="ARBA00004167"/>
    </source>
</evidence>
<dbReference type="EMBL" id="VTPC01090374">
    <property type="protein sequence ID" value="KAF2883525.1"/>
    <property type="molecule type" value="Genomic_DNA"/>
</dbReference>
<comment type="subcellular location">
    <subcellularLocation>
        <location evidence="1">Membrane</location>
        <topology evidence="1">Single-pass membrane protein</topology>
    </subcellularLocation>
</comment>
<evidence type="ECO:0000256" key="4">
    <source>
        <dbReference type="ARBA" id="ARBA00023136"/>
    </source>
</evidence>
<evidence type="ECO:0000256" key="2">
    <source>
        <dbReference type="ARBA" id="ARBA00022692"/>
    </source>
</evidence>
<dbReference type="GO" id="GO:0016020">
    <property type="term" value="C:membrane"/>
    <property type="evidence" value="ECO:0007669"/>
    <property type="project" value="UniProtKB-SubCell"/>
</dbReference>
<dbReference type="Pfam" id="PF14724">
    <property type="entry name" value="mit_SMPDase"/>
    <property type="match status" value="2"/>
</dbReference>
<dbReference type="GO" id="GO:0046475">
    <property type="term" value="P:glycerophospholipid catabolic process"/>
    <property type="evidence" value="ECO:0007669"/>
    <property type="project" value="TreeGrafter"/>
</dbReference>
<dbReference type="AlphaFoldDB" id="A0A8K0CGQ3"/>
<dbReference type="PANTHER" id="PTHR12988:SF6">
    <property type="entry name" value="SPHINGOMYELIN PHOSPHODIESTERASE 4"/>
    <property type="match status" value="1"/>
</dbReference>
<dbReference type="GO" id="GO:0046513">
    <property type="term" value="P:ceramide biosynthetic process"/>
    <property type="evidence" value="ECO:0007669"/>
    <property type="project" value="TreeGrafter"/>
</dbReference>
<gene>
    <name evidence="6" type="ORF">ILUMI_22641</name>
</gene>
<organism evidence="6 7">
    <name type="scientific">Ignelater luminosus</name>
    <name type="common">Cucubano</name>
    <name type="synonym">Pyrophorus luminosus</name>
    <dbReference type="NCBI Taxonomy" id="2038154"/>
    <lineage>
        <taxon>Eukaryota</taxon>
        <taxon>Metazoa</taxon>
        <taxon>Ecdysozoa</taxon>
        <taxon>Arthropoda</taxon>
        <taxon>Hexapoda</taxon>
        <taxon>Insecta</taxon>
        <taxon>Pterygota</taxon>
        <taxon>Neoptera</taxon>
        <taxon>Endopterygota</taxon>
        <taxon>Coleoptera</taxon>
        <taxon>Polyphaga</taxon>
        <taxon>Elateriformia</taxon>
        <taxon>Elateroidea</taxon>
        <taxon>Elateridae</taxon>
        <taxon>Agrypninae</taxon>
        <taxon>Pyrophorini</taxon>
        <taxon>Ignelater</taxon>
    </lineage>
</organism>
<dbReference type="OrthoDB" id="10251508at2759"/>
<keyword evidence="3 5" id="KW-1133">Transmembrane helix</keyword>
<dbReference type="InterPro" id="IPR024129">
    <property type="entry name" value="Sphingomy_SMPD4"/>
</dbReference>
<name>A0A8K0CGQ3_IGNLU</name>
<dbReference type="Proteomes" id="UP000801492">
    <property type="component" value="Unassembled WGS sequence"/>
</dbReference>
<comment type="caution">
    <text evidence="6">The sequence shown here is derived from an EMBL/GenBank/DDBJ whole genome shotgun (WGS) entry which is preliminary data.</text>
</comment>
<keyword evidence="2 5" id="KW-0812">Transmembrane</keyword>
<evidence type="ECO:0000313" key="7">
    <source>
        <dbReference type="Proteomes" id="UP000801492"/>
    </source>
</evidence>